<sequence length="624" mass="69885">MDIDSSASSLHARASVRRQGSAVEKVWRTAELATHILSYLVRERIDLIVCSTVSKYFRALALPLLVQTLDVPITKAGLTLYFFESNPTLADFIKYIRIWENRPGRFNPKTPDGSICVYDTEEERDPEWMKIADLVGLILKGQTTAQLPLLDVTVSLASMSTFNNAMLRQNRQAAQRIVALDIVPSPMRDMDDFTDNAEQYPVYTELFTMRWRQLGLFVTEMCSASANANPPALKRFEIGGKGYYAWYADAEFWHCLKRALPATVEDLVLELPPAESDFSRAAVLLATEWPHLRASNFALDTHDGGWVSRIDQFFARHQHLENIEITSIDYGPEITIPNTDLAVPDTSSLVRSSLTLPHATLEKVALGEDALRLDVLRASSRVAALLVRNGVTVRHYEFDYVSSIKELRLDEWLFPVREAAEAVTCLDIEVRFDDVRTESDSGGDDTRILQASFLPADALPAGALPNLTELVLCWGDCGSQNLLSTADGEALLAGALATLKHQKSLRHLRLEHADGMPFPSLPNIIEVEDNDPIPPQLEYITWHSAYKDCTQRYRVVLPVQLGLATDVTVEGIGTRRPPLKIRLQRLPNMVGSRIDERGVWDRPQGWGNGTSMFDHSKSPPELYV</sequence>
<evidence type="ECO:0008006" key="3">
    <source>
        <dbReference type="Google" id="ProtNLM"/>
    </source>
</evidence>
<protein>
    <recommendedName>
        <fullName evidence="3">F-box domain-containing protein</fullName>
    </recommendedName>
</protein>
<keyword evidence="2" id="KW-1185">Reference proteome</keyword>
<organism evidence="1 2">
    <name type="scientific">Tilletia indica</name>
    <dbReference type="NCBI Taxonomy" id="43049"/>
    <lineage>
        <taxon>Eukaryota</taxon>
        <taxon>Fungi</taxon>
        <taxon>Dikarya</taxon>
        <taxon>Basidiomycota</taxon>
        <taxon>Ustilaginomycotina</taxon>
        <taxon>Exobasidiomycetes</taxon>
        <taxon>Tilletiales</taxon>
        <taxon>Tilletiaceae</taxon>
        <taxon>Tilletia</taxon>
    </lineage>
</organism>
<evidence type="ECO:0000313" key="1">
    <source>
        <dbReference type="EMBL" id="KAE8244188.1"/>
    </source>
</evidence>
<dbReference type="EMBL" id="LWDF02000698">
    <property type="protein sequence ID" value="KAE8244188.1"/>
    <property type="molecule type" value="Genomic_DNA"/>
</dbReference>
<evidence type="ECO:0000313" key="2">
    <source>
        <dbReference type="Proteomes" id="UP000077521"/>
    </source>
</evidence>
<dbReference type="Proteomes" id="UP000077521">
    <property type="component" value="Unassembled WGS sequence"/>
</dbReference>
<gene>
    <name evidence="1" type="ORF">A4X13_0g6774</name>
</gene>
<proteinExistence type="predicted"/>
<reference evidence="1" key="2">
    <citation type="journal article" date="2019" name="IMA Fungus">
        <title>Genome sequencing and comparison of five Tilletia species to identify candidate genes for the detection of regulated species infecting wheat.</title>
        <authorList>
            <person name="Nguyen H.D.T."/>
            <person name="Sultana T."/>
            <person name="Kesanakurti P."/>
            <person name="Hambleton S."/>
        </authorList>
    </citation>
    <scope>NUCLEOTIDE SEQUENCE</scope>
    <source>
        <strain evidence="1">DAOMC 236416</strain>
    </source>
</reference>
<reference evidence="1" key="1">
    <citation type="submission" date="2016-04" db="EMBL/GenBank/DDBJ databases">
        <authorList>
            <person name="Nguyen H.D."/>
            <person name="Samba Siva P."/>
            <person name="Cullis J."/>
            <person name="Levesque C.A."/>
            <person name="Hambleton S."/>
        </authorList>
    </citation>
    <scope>NUCLEOTIDE SEQUENCE</scope>
    <source>
        <strain evidence="1">DAOMC 236416</strain>
    </source>
</reference>
<comment type="caution">
    <text evidence="1">The sequence shown here is derived from an EMBL/GenBank/DDBJ whole genome shotgun (WGS) entry which is preliminary data.</text>
</comment>
<dbReference type="CDD" id="cd09917">
    <property type="entry name" value="F-box_SF"/>
    <property type="match status" value="1"/>
</dbReference>
<name>A0A8T8SNR3_9BASI</name>
<accession>A0A8T8SNR3</accession>
<dbReference type="AlphaFoldDB" id="A0A8T8SNR3"/>